<dbReference type="AlphaFoldDB" id="A0AAQ3KSX4"/>
<feature type="compositionally biased region" description="Basic and acidic residues" evidence="1">
    <location>
        <begin position="264"/>
        <end position="282"/>
    </location>
</feature>
<protein>
    <submittedName>
        <fullName evidence="2">Uncharacterized protein</fullName>
    </submittedName>
</protein>
<organism evidence="2 3">
    <name type="scientific">Canna indica</name>
    <name type="common">Indian-shot</name>
    <dbReference type="NCBI Taxonomy" id="4628"/>
    <lineage>
        <taxon>Eukaryota</taxon>
        <taxon>Viridiplantae</taxon>
        <taxon>Streptophyta</taxon>
        <taxon>Embryophyta</taxon>
        <taxon>Tracheophyta</taxon>
        <taxon>Spermatophyta</taxon>
        <taxon>Magnoliopsida</taxon>
        <taxon>Liliopsida</taxon>
        <taxon>Zingiberales</taxon>
        <taxon>Cannaceae</taxon>
        <taxon>Canna</taxon>
    </lineage>
</organism>
<proteinExistence type="predicted"/>
<dbReference type="EMBL" id="CP136895">
    <property type="protein sequence ID" value="WOL11402.1"/>
    <property type="molecule type" value="Genomic_DNA"/>
</dbReference>
<evidence type="ECO:0000313" key="2">
    <source>
        <dbReference type="EMBL" id="WOL11402.1"/>
    </source>
</evidence>
<gene>
    <name evidence="2" type="ORF">Cni_G20164</name>
</gene>
<dbReference type="PANTHER" id="PTHR36037">
    <property type="entry name" value="RNA-DIRECTED DNA POLYMERASE (REVERSE TRANSCRIPTASE)-RELATED FAMILY PROTEIN"/>
    <property type="match status" value="1"/>
</dbReference>
<evidence type="ECO:0000256" key="1">
    <source>
        <dbReference type="SAM" id="MobiDB-lite"/>
    </source>
</evidence>
<evidence type="ECO:0000313" key="3">
    <source>
        <dbReference type="Proteomes" id="UP001327560"/>
    </source>
</evidence>
<reference evidence="2 3" key="1">
    <citation type="submission" date="2023-10" db="EMBL/GenBank/DDBJ databases">
        <title>Chromosome-scale genome assembly provides insights into flower coloration mechanisms of Canna indica.</title>
        <authorList>
            <person name="Li C."/>
        </authorList>
    </citation>
    <scope>NUCLEOTIDE SEQUENCE [LARGE SCALE GENOMIC DNA]</scope>
    <source>
        <tissue evidence="2">Flower</tissue>
    </source>
</reference>
<feature type="region of interest" description="Disordered" evidence="1">
    <location>
        <begin position="244"/>
        <end position="282"/>
    </location>
</feature>
<dbReference type="Proteomes" id="UP001327560">
    <property type="component" value="Chromosome 6"/>
</dbReference>
<accession>A0AAQ3KSX4</accession>
<keyword evidence="3" id="KW-1185">Reference proteome</keyword>
<sequence length="282" mass="32367">MEQLKKEIFSAEKENSTISSEIDTLMEAVVGDSVQLDGDIEGLTCSLNFIESQGRLGLSSTSVDGKPLPEETHENPVHVFHEYKFEMLGLNQRVEKSKNNLVMLQDLDFALKRFEAFGQLENMFSEVKVIDYQGGCIRLSLKTPIPNLDGFLLRHKFDYMDPSVAEHEMLIELTERTMELKKVEIFPDDVFIDGIVDTFKSSSDFISSTKSPLGWFIRQVQHRIILCTLRRLLVKDANKSRANSHIKLGEREKHPRRRSAWPAYKEKTDQNKIKTKLETSLT</sequence>
<dbReference type="PANTHER" id="PTHR36037:SF1">
    <property type="entry name" value="RNA-DIRECTED DNA POLYMERASE (REVERSE TRANSCRIPTASE)-RELATED FAMILY PROTEIN"/>
    <property type="match status" value="1"/>
</dbReference>
<name>A0AAQ3KSX4_9LILI</name>